<dbReference type="EMBL" id="JASSZA010000012">
    <property type="protein sequence ID" value="KAK2095839.1"/>
    <property type="molecule type" value="Genomic_DNA"/>
</dbReference>
<dbReference type="Proteomes" id="UP001266305">
    <property type="component" value="Unassembled WGS sequence"/>
</dbReference>
<evidence type="ECO:0000313" key="1">
    <source>
        <dbReference type="EMBL" id="KAK2095839.1"/>
    </source>
</evidence>
<name>A0ABQ9UFG3_SAGOE</name>
<keyword evidence="2" id="KW-1185">Reference proteome</keyword>
<proteinExistence type="predicted"/>
<reference evidence="1 2" key="1">
    <citation type="submission" date="2023-05" db="EMBL/GenBank/DDBJ databases">
        <title>B98-5 Cell Line De Novo Hybrid Assembly: An Optical Mapping Approach.</title>
        <authorList>
            <person name="Kananen K."/>
            <person name="Auerbach J.A."/>
            <person name="Kautto E."/>
            <person name="Blachly J.S."/>
        </authorList>
    </citation>
    <scope>NUCLEOTIDE SEQUENCE [LARGE SCALE GENOMIC DNA]</scope>
    <source>
        <strain evidence="1">B95-8</strain>
        <tissue evidence="1">Cell line</tissue>
    </source>
</reference>
<accession>A0ABQ9UFG3</accession>
<organism evidence="1 2">
    <name type="scientific">Saguinus oedipus</name>
    <name type="common">Cotton-top tamarin</name>
    <name type="synonym">Oedipomidas oedipus</name>
    <dbReference type="NCBI Taxonomy" id="9490"/>
    <lineage>
        <taxon>Eukaryota</taxon>
        <taxon>Metazoa</taxon>
        <taxon>Chordata</taxon>
        <taxon>Craniata</taxon>
        <taxon>Vertebrata</taxon>
        <taxon>Euteleostomi</taxon>
        <taxon>Mammalia</taxon>
        <taxon>Eutheria</taxon>
        <taxon>Euarchontoglires</taxon>
        <taxon>Primates</taxon>
        <taxon>Haplorrhini</taxon>
        <taxon>Platyrrhini</taxon>
        <taxon>Cebidae</taxon>
        <taxon>Callitrichinae</taxon>
        <taxon>Saguinus</taxon>
    </lineage>
</organism>
<sequence length="59" mass="6590">TEKMAVEEQMVPELGVYLEGYCALQLSPILYILQFRGQDESMAKKKMAVIDTSNPGIPN</sequence>
<gene>
    <name evidence="1" type="ORF">P7K49_024873</name>
</gene>
<evidence type="ECO:0000313" key="2">
    <source>
        <dbReference type="Proteomes" id="UP001266305"/>
    </source>
</evidence>
<feature type="non-terminal residue" evidence="1">
    <location>
        <position position="1"/>
    </location>
</feature>
<comment type="caution">
    <text evidence="1">The sequence shown here is derived from an EMBL/GenBank/DDBJ whole genome shotgun (WGS) entry which is preliminary data.</text>
</comment>
<protein>
    <submittedName>
        <fullName evidence="1">Uncharacterized protein</fullName>
    </submittedName>
</protein>